<dbReference type="EMBL" id="LT960614">
    <property type="protein sequence ID" value="SON56917.1"/>
    <property type="molecule type" value="Genomic_DNA"/>
</dbReference>
<keyword evidence="1" id="KW-0812">Transmembrane</keyword>
<gene>
    <name evidence="3" type="ORF">HDIA_3376</name>
</gene>
<feature type="transmembrane region" description="Helical" evidence="1">
    <location>
        <begin position="132"/>
        <end position="156"/>
    </location>
</feature>
<dbReference type="KEGG" id="hdi:HDIA_3376"/>
<dbReference type="OrthoDB" id="6183775at2"/>
<dbReference type="Pfam" id="PF07331">
    <property type="entry name" value="TctB"/>
    <property type="match status" value="1"/>
</dbReference>
<keyword evidence="1" id="KW-0472">Membrane</keyword>
<reference evidence="4" key="1">
    <citation type="submission" date="2017-09" db="EMBL/GenBank/DDBJ databases">
        <title>Genome sequence of Nannocystis excedens DSM 71.</title>
        <authorList>
            <person name="Blom J."/>
        </authorList>
    </citation>
    <scope>NUCLEOTIDE SEQUENCE [LARGE SCALE GENOMIC DNA]</scope>
    <source>
        <strain evidence="4">type strain: E19</strain>
    </source>
</reference>
<organism evidence="3 4">
    <name type="scientific">Hartmannibacter diazotrophicus</name>
    <dbReference type="NCBI Taxonomy" id="1482074"/>
    <lineage>
        <taxon>Bacteria</taxon>
        <taxon>Pseudomonadati</taxon>
        <taxon>Pseudomonadota</taxon>
        <taxon>Alphaproteobacteria</taxon>
        <taxon>Hyphomicrobiales</taxon>
        <taxon>Pleomorphomonadaceae</taxon>
        <taxon>Hartmannibacter</taxon>
    </lineage>
</organism>
<sequence>MAHEVNEKSEHTVSHRSVELFVAALLMVVALVVMYDNWKTGAGWAFDGPEAGYFPFWIGVILLVTSAGTFINTLRHSKVGLETFVERQQLKQILQVFIPAVVYVATIGYIGIYVSSAIFIGFFMIYLGKYPIYKVVPVSIGVPLFMFVLFEVWFLVPLPKGPLEAALGY</sequence>
<dbReference type="Proteomes" id="UP000223606">
    <property type="component" value="Chromosome 1"/>
</dbReference>
<feature type="transmembrane region" description="Helical" evidence="1">
    <location>
        <begin position="18"/>
        <end position="35"/>
    </location>
</feature>
<evidence type="ECO:0000313" key="4">
    <source>
        <dbReference type="Proteomes" id="UP000223606"/>
    </source>
</evidence>
<feature type="transmembrane region" description="Helical" evidence="1">
    <location>
        <begin position="55"/>
        <end position="75"/>
    </location>
</feature>
<name>A0A2C9D9E1_9HYPH</name>
<proteinExistence type="predicted"/>
<feature type="transmembrane region" description="Helical" evidence="1">
    <location>
        <begin position="96"/>
        <end position="126"/>
    </location>
</feature>
<evidence type="ECO:0000313" key="3">
    <source>
        <dbReference type="EMBL" id="SON56917.1"/>
    </source>
</evidence>
<feature type="domain" description="DUF1468" evidence="2">
    <location>
        <begin position="22"/>
        <end position="159"/>
    </location>
</feature>
<dbReference type="AlphaFoldDB" id="A0A2C9D9E1"/>
<dbReference type="RefSeq" id="WP_099557243.1">
    <property type="nucleotide sequence ID" value="NZ_LT960614.1"/>
</dbReference>
<keyword evidence="4" id="KW-1185">Reference proteome</keyword>
<keyword evidence="1" id="KW-1133">Transmembrane helix</keyword>
<dbReference type="InterPro" id="IPR009936">
    <property type="entry name" value="DUF1468"/>
</dbReference>
<accession>A0A2C9D9E1</accession>
<evidence type="ECO:0000259" key="2">
    <source>
        <dbReference type="Pfam" id="PF07331"/>
    </source>
</evidence>
<protein>
    <submittedName>
        <fullName evidence="3">Tripartite tricarboxylate transporter TctB family protein</fullName>
    </submittedName>
</protein>
<evidence type="ECO:0000256" key="1">
    <source>
        <dbReference type="SAM" id="Phobius"/>
    </source>
</evidence>